<evidence type="ECO:0000256" key="1">
    <source>
        <dbReference type="SAM" id="MobiDB-lite"/>
    </source>
</evidence>
<evidence type="ECO:0000313" key="5">
    <source>
        <dbReference type="Proteomes" id="UP000584931"/>
    </source>
</evidence>
<dbReference type="PANTHER" id="PTHR34385">
    <property type="entry name" value="D-ALANYL-D-ALANINE CARBOXYPEPTIDASE"/>
    <property type="match status" value="1"/>
</dbReference>
<dbReference type="InterPro" id="IPR009045">
    <property type="entry name" value="Zn_M74/Hedgehog-like"/>
</dbReference>
<feature type="transmembrane region" description="Helical" evidence="2">
    <location>
        <begin position="33"/>
        <end position="51"/>
    </location>
</feature>
<evidence type="ECO:0000259" key="3">
    <source>
        <dbReference type="Pfam" id="PF02557"/>
    </source>
</evidence>
<organism evidence="4 5">
    <name type="scientific">Nocardiopsis sinuspersici</name>
    <dbReference type="NCBI Taxonomy" id="501010"/>
    <lineage>
        <taxon>Bacteria</taxon>
        <taxon>Bacillati</taxon>
        <taxon>Actinomycetota</taxon>
        <taxon>Actinomycetes</taxon>
        <taxon>Streptosporangiales</taxon>
        <taxon>Nocardiopsidaceae</taxon>
        <taxon>Nocardiopsis</taxon>
    </lineage>
</organism>
<keyword evidence="2" id="KW-0472">Membrane</keyword>
<protein>
    <recommendedName>
        <fullName evidence="3">D-alanyl-D-alanine carboxypeptidase-like core domain-containing protein</fullName>
    </recommendedName>
</protein>
<dbReference type="GO" id="GO:0008233">
    <property type="term" value="F:peptidase activity"/>
    <property type="evidence" value="ECO:0007669"/>
    <property type="project" value="InterPro"/>
</dbReference>
<dbReference type="Pfam" id="PF02557">
    <property type="entry name" value="VanY"/>
    <property type="match status" value="1"/>
</dbReference>
<feature type="domain" description="D-alanyl-D-alanine carboxypeptidase-like core" evidence="3">
    <location>
        <begin position="96"/>
        <end position="173"/>
    </location>
</feature>
<comment type="caution">
    <text evidence="4">The sequence shown here is derived from an EMBL/GenBank/DDBJ whole genome shotgun (WGS) entry which is preliminary data.</text>
</comment>
<evidence type="ECO:0000256" key="2">
    <source>
        <dbReference type="SAM" id="Phobius"/>
    </source>
</evidence>
<reference evidence="4 5" key="1">
    <citation type="submission" date="2020-07" db="EMBL/GenBank/DDBJ databases">
        <title>Sequencing the genomes of 1000 actinobacteria strains.</title>
        <authorList>
            <person name="Klenk H.-P."/>
        </authorList>
    </citation>
    <scope>NUCLEOTIDE SEQUENCE [LARGE SCALE GENOMIC DNA]</scope>
    <source>
        <strain evidence="4 5">DSM 45278</strain>
    </source>
</reference>
<dbReference type="Gene3D" id="3.30.1380.10">
    <property type="match status" value="1"/>
</dbReference>
<dbReference type="AlphaFoldDB" id="A0A7Z0BNJ1"/>
<feature type="region of interest" description="Disordered" evidence="1">
    <location>
        <begin position="1"/>
        <end position="26"/>
    </location>
</feature>
<dbReference type="EMBL" id="JACCHL010000001">
    <property type="protein sequence ID" value="NYH55637.1"/>
    <property type="molecule type" value="Genomic_DNA"/>
</dbReference>
<dbReference type="PANTHER" id="PTHR34385:SF1">
    <property type="entry name" value="PEPTIDOGLYCAN L-ALANYL-D-GLUTAMATE ENDOPEPTIDASE CWLK"/>
    <property type="match status" value="1"/>
</dbReference>
<evidence type="ECO:0000313" key="4">
    <source>
        <dbReference type="EMBL" id="NYH55637.1"/>
    </source>
</evidence>
<keyword evidence="2" id="KW-0812">Transmembrane</keyword>
<keyword evidence="2" id="KW-1133">Transmembrane helix</keyword>
<name>A0A7Z0BNJ1_9ACTN</name>
<dbReference type="InterPro" id="IPR052179">
    <property type="entry name" value="DD-CPase-like"/>
</dbReference>
<sequence>MTKRETVRRLPAARPDGRPGGSAGHRRWPRRRLVAALCTTVAVVLTAWSVIVSVPDTVTDGVFAQEEPAVSAEDGDLPDDLSVTPFDTGYPAIAKLDGALLAAVQEAARNALEEGIVLHVTSGWRSEEYQRHLFDEAVVRYGSREEAGRFVETSGESAHVTGEAIDIGPTDAADWVVRRGSAYGLCQVYANEMWHFELLTEPGGDCPDLLSDAASR</sequence>
<accession>A0A7Z0BNJ1</accession>
<dbReference type="Proteomes" id="UP000584931">
    <property type="component" value="Unassembled WGS sequence"/>
</dbReference>
<dbReference type="CDD" id="cd14846">
    <property type="entry name" value="Peptidase_M15_like"/>
    <property type="match status" value="1"/>
</dbReference>
<dbReference type="GO" id="GO:0006508">
    <property type="term" value="P:proteolysis"/>
    <property type="evidence" value="ECO:0007669"/>
    <property type="project" value="InterPro"/>
</dbReference>
<dbReference type="InterPro" id="IPR003709">
    <property type="entry name" value="VanY-like_core_dom"/>
</dbReference>
<gene>
    <name evidence="4" type="ORF">HNR06_005226</name>
</gene>
<dbReference type="SUPFAM" id="SSF55166">
    <property type="entry name" value="Hedgehog/DD-peptidase"/>
    <property type="match status" value="1"/>
</dbReference>
<proteinExistence type="predicted"/>